<gene>
    <name evidence="1" type="ORF">NCGR_LOCUS25153</name>
</gene>
<dbReference type="OrthoDB" id="2396at2759"/>
<dbReference type="Proteomes" id="UP000604825">
    <property type="component" value="Unassembled WGS sequence"/>
</dbReference>
<dbReference type="AlphaFoldDB" id="A0A811PEB4"/>
<evidence type="ECO:0000313" key="1">
    <source>
        <dbReference type="EMBL" id="CAD6237719.1"/>
    </source>
</evidence>
<dbReference type="Gene3D" id="1.10.510.10">
    <property type="entry name" value="Transferase(Phosphotransferase) domain 1"/>
    <property type="match status" value="1"/>
</dbReference>
<name>A0A811PEB4_9POAL</name>
<organism evidence="1 2">
    <name type="scientific">Miscanthus lutarioriparius</name>
    <dbReference type="NCBI Taxonomy" id="422564"/>
    <lineage>
        <taxon>Eukaryota</taxon>
        <taxon>Viridiplantae</taxon>
        <taxon>Streptophyta</taxon>
        <taxon>Embryophyta</taxon>
        <taxon>Tracheophyta</taxon>
        <taxon>Spermatophyta</taxon>
        <taxon>Magnoliopsida</taxon>
        <taxon>Liliopsida</taxon>
        <taxon>Poales</taxon>
        <taxon>Poaceae</taxon>
        <taxon>PACMAD clade</taxon>
        <taxon>Panicoideae</taxon>
        <taxon>Andropogonodae</taxon>
        <taxon>Andropogoneae</taxon>
        <taxon>Saccharinae</taxon>
        <taxon>Miscanthus</taxon>
    </lineage>
</organism>
<dbReference type="Gene3D" id="3.30.200.20">
    <property type="entry name" value="Phosphorylase Kinase, domain 1"/>
    <property type="match status" value="1"/>
</dbReference>
<sequence length="183" mass="20988">MALHLLERLLAFDPKDRPTAAEVVAMSARSVEFKALTDPYFTGLANSEREPITQPISKFEFEFERRKLARDDVRELIYRETLEYHPQMLQEFLGGGDKASFVYPRERVNDSGDDLEKPSADYCIRLHVCEPLSSTRNFLKSESISASQCVVIKQKREKDEESISEYVNDPVDGVPQRIAQLKT</sequence>
<comment type="caution">
    <text evidence="1">The sequence shown here is derived from an EMBL/GenBank/DDBJ whole genome shotgun (WGS) entry which is preliminary data.</text>
</comment>
<accession>A0A811PEB4</accession>
<keyword evidence="2" id="KW-1185">Reference proteome</keyword>
<reference evidence="1" key="1">
    <citation type="submission" date="2020-10" db="EMBL/GenBank/DDBJ databases">
        <authorList>
            <person name="Han B."/>
            <person name="Lu T."/>
            <person name="Zhao Q."/>
            <person name="Huang X."/>
            <person name="Zhao Y."/>
        </authorList>
    </citation>
    <scope>NUCLEOTIDE SEQUENCE</scope>
</reference>
<evidence type="ECO:0000313" key="2">
    <source>
        <dbReference type="Proteomes" id="UP000604825"/>
    </source>
</evidence>
<proteinExistence type="predicted"/>
<dbReference type="EMBL" id="CAJGYO010000006">
    <property type="protein sequence ID" value="CAD6237719.1"/>
    <property type="molecule type" value="Genomic_DNA"/>
</dbReference>
<protein>
    <submittedName>
        <fullName evidence="1">Uncharacterized protein</fullName>
    </submittedName>
</protein>